<dbReference type="Gene3D" id="3.40.640.10">
    <property type="entry name" value="Type I PLP-dependent aspartate aminotransferase-like (Major domain)"/>
    <property type="match status" value="1"/>
</dbReference>
<proteinExistence type="predicted"/>
<reference evidence="3 4" key="1">
    <citation type="submission" date="2019-04" db="EMBL/GenBank/DDBJ databases">
        <title>Flavobacterium sp. GS03.</title>
        <authorList>
            <person name="Kim H."/>
        </authorList>
    </citation>
    <scope>NUCLEOTIDE SEQUENCE [LARGE SCALE GENOMIC DNA]</scope>
    <source>
        <strain evidence="3 4">GS03</strain>
    </source>
</reference>
<keyword evidence="1" id="KW-0663">Pyridoxal phosphate</keyword>
<dbReference type="PANTHER" id="PTHR43586">
    <property type="entry name" value="CYSTEINE DESULFURASE"/>
    <property type="match status" value="1"/>
</dbReference>
<protein>
    <submittedName>
        <fullName evidence="3">Cysteine desulfurase</fullName>
        <ecNumber evidence="3">4.4.1.16</ecNumber>
    </submittedName>
</protein>
<keyword evidence="3" id="KW-0456">Lyase</keyword>
<dbReference type="Proteomes" id="UP000296862">
    <property type="component" value="Chromosome"/>
</dbReference>
<dbReference type="KEGG" id="fsn:GS03_02598"/>
<evidence type="ECO:0000256" key="1">
    <source>
        <dbReference type="ARBA" id="ARBA00022898"/>
    </source>
</evidence>
<name>A0A4P7PW81_9FLAO</name>
<dbReference type="InterPro" id="IPR000192">
    <property type="entry name" value="Aminotrans_V_dom"/>
</dbReference>
<keyword evidence="4" id="KW-1185">Reference proteome</keyword>
<evidence type="ECO:0000313" key="4">
    <source>
        <dbReference type="Proteomes" id="UP000296862"/>
    </source>
</evidence>
<dbReference type="Gene3D" id="3.90.1150.10">
    <property type="entry name" value="Aspartate Aminotransferase, domain 1"/>
    <property type="match status" value="1"/>
</dbReference>
<dbReference type="GO" id="GO:0009000">
    <property type="term" value="F:selenocysteine lyase activity"/>
    <property type="evidence" value="ECO:0007669"/>
    <property type="project" value="UniProtKB-EC"/>
</dbReference>
<dbReference type="AlphaFoldDB" id="A0A4P7PW81"/>
<sequence>MRTAICGFVKEVQLFYTKIKNNVSLKPNCYRMITTATETKLEHYFQQFRQNIIGIDQEFETPFGKKKIIYTDWTASGRLYRPIEEKLINEFGPFVANTHTETTVSGTAMTMAYHEAKRIIKQHVNANENDVLINTGTGMTGVVNKFQRILGLKVPENLKEFIAIPKELKPVVFISHMEHHSNQTSWLETIADVVILPANEEGLFCLEEFKESLRKYKDRSFKIASITSCSNVTGIRTPYHEVAKIMHQNNGVCFVDFACSGPYVDIDMHPDDESYLDAIFFSPHKFLGGPGTSGVLVFNKNLYHNNVPDCPGGGTVSWTNPWGEHKYIDNIEDREDGGTPGFLQVIKTALAIQLKEQMGVKNILDREHEIVDYVFSELNTIDNIHILANQHQERLGVISFYIDDLHFNLGVKLLNDKFGIQTRGGCSCAGTYGHYLLHVDQKTSHDLVCQITSGDLIKKPGWIRMSIHPTTTSEEIQMVCDSIKALAKHHQEWAKEYQYNPVTNEFAHNKALNQEKTMVKSWFKF</sequence>
<accession>A0A4P7PW81</accession>
<gene>
    <name evidence="3" type="primary">sufS</name>
    <name evidence="3" type="ORF">GS03_02598</name>
</gene>
<dbReference type="InterPro" id="IPR015421">
    <property type="entry name" value="PyrdxlP-dep_Trfase_major"/>
</dbReference>
<dbReference type="EMBL" id="CP038810">
    <property type="protein sequence ID" value="QBZ99076.1"/>
    <property type="molecule type" value="Genomic_DNA"/>
</dbReference>
<feature type="domain" description="Aminotransferase class V" evidence="2">
    <location>
        <begin position="69"/>
        <end position="478"/>
    </location>
</feature>
<dbReference type="PANTHER" id="PTHR43586:SF8">
    <property type="entry name" value="CYSTEINE DESULFURASE 1, CHLOROPLASTIC"/>
    <property type="match status" value="1"/>
</dbReference>
<organism evidence="3 4">
    <name type="scientific">Flavobacterium sangjuense</name>
    <dbReference type="NCBI Taxonomy" id="2518177"/>
    <lineage>
        <taxon>Bacteria</taxon>
        <taxon>Pseudomonadati</taxon>
        <taxon>Bacteroidota</taxon>
        <taxon>Flavobacteriia</taxon>
        <taxon>Flavobacteriales</taxon>
        <taxon>Flavobacteriaceae</taxon>
        <taxon>Flavobacterium</taxon>
    </lineage>
</organism>
<dbReference type="InterPro" id="IPR015424">
    <property type="entry name" value="PyrdxlP-dep_Trfase"/>
</dbReference>
<dbReference type="EC" id="4.4.1.16" evidence="3"/>
<dbReference type="InterPro" id="IPR015422">
    <property type="entry name" value="PyrdxlP-dep_Trfase_small"/>
</dbReference>
<dbReference type="SUPFAM" id="SSF53383">
    <property type="entry name" value="PLP-dependent transferases"/>
    <property type="match status" value="1"/>
</dbReference>
<evidence type="ECO:0000259" key="2">
    <source>
        <dbReference type="Pfam" id="PF00266"/>
    </source>
</evidence>
<evidence type="ECO:0000313" key="3">
    <source>
        <dbReference type="EMBL" id="QBZ99076.1"/>
    </source>
</evidence>
<dbReference type="Pfam" id="PF00266">
    <property type="entry name" value="Aminotran_5"/>
    <property type="match status" value="1"/>
</dbReference>